<gene>
    <name evidence="1" type="ORF">TIFTF001_034358</name>
</gene>
<evidence type="ECO:0000313" key="1">
    <source>
        <dbReference type="EMBL" id="GMN65296.1"/>
    </source>
</evidence>
<proteinExistence type="predicted"/>
<protein>
    <submittedName>
        <fullName evidence="1">Uncharacterized protein</fullName>
    </submittedName>
</protein>
<dbReference type="Proteomes" id="UP001187192">
    <property type="component" value="Unassembled WGS sequence"/>
</dbReference>
<accession>A0AA88E3K8</accession>
<sequence>MTPPMSELRVIASKPAKSNNKPKEIASFFLEKSCVAHWKNHKLLAIAIFVVTKRCRGACSGEDAVARFRGSQPKQRSNWVRSEVGNNILSLEMEKI</sequence>
<comment type="caution">
    <text evidence="1">The sequence shown here is derived from an EMBL/GenBank/DDBJ whole genome shotgun (WGS) entry which is preliminary data.</text>
</comment>
<dbReference type="AlphaFoldDB" id="A0AA88E3K8"/>
<dbReference type="EMBL" id="BTGU01000224">
    <property type="protein sequence ID" value="GMN65296.1"/>
    <property type="molecule type" value="Genomic_DNA"/>
</dbReference>
<keyword evidence="2" id="KW-1185">Reference proteome</keyword>
<evidence type="ECO:0000313" key="2">
    <source>
        <dbReference type="Proteomes" id="UP001187192"/>
    </source>
</evidence>
<reference evidence="1" key="1">
    <citation type="submission" date="2023-07" db="EMBL/GenBank/DDBJ databases">
        <title>draft genome sequence of fig (Ficus carica).</title>
        <authorList>
            <person name="Takahashi T."/>
            <person name="Nishimura K."/>
        </authorList>
    </citation>
    <scope>NUCLEOTIDE SEQUENCE</scope>
</reference>
<organism evidence="1 2">
    <name type="scientific">Ficus carica</name>
    <name type="common">Common fig</name>
    <dbReference type="NCBI Taxonomy" id="3494"/>
    <lineage>
        <taxon>Eukaryota</taxon>
        <taxon>Viridiplantae</taxon>
        <taxon>Streptophyta</taxon>
        <taxon>Embryophyta</taxon>
        <taxon>Tracheophyta</taxon>
        <taxon>Spermatophyta</taxon>
        <taxon>Magnoliopsida</taxon>
        <taxon>eudicotyledons</taxon>
        <taxon>Gunneridae</taxon>
        <taxon>Pentapetalae</taxon>
        <taxon>rosids</taxon>
        <taxon>fabids</taxon>
        <taxon>Rosales</taxon>
        <taxon>Moraceae</taxon>
        <taxon>Ficeae</taxon>
        <taxon>Ficus</taxon>
    </lineage>
</organism>
<name>A0AA88E3K8_FICCA</name>